<evidence type="ECO:0000313" key="2">
    <source>
        <dbReference type="Proteomes" id="UP000248627"/>
    </source>
</evidence>
<accession>A0A2W2CDV3</accession>
<organism evidence="1 2">
    <name type="scientific">Micromonospora endophytica</name>
    <dbReference type="NCBI Taxonomy" id="515350"/>
    <lineage>
        <taxon>Bacteria</taxon>
        <taxon>Bacillati</taxon>
        <taxon>Actinomycetota</taxon>
        <taxon>Actinomycetes</taxon>
        <taxon>Micromonosporales</taxon>
        <taxon>Micromonosporaceae</taxon>
        <taxon>Micromonospora</taxon>
    </lineage>
</organism>
<name>A0A2W2CDV3_9ACTN</name>
<protein>
    <submittedName>
        <fullName evidence="1">Uncharacterized protein</fullName>
    </submittedName>
</protein>
<keyword evidence="2" id="KW-1185">Reference proteome</keyword>
<dbReference type="OrthoDB" id="3297285at2"/>
<comment type="caution">
    <text evidence="1">The sequence shown here is derived from an EMBL/GenBank/DDBJ whole genome shotgun (WGS) entry which is preliminary data.</text>
</comment>
<dbReference type="Proteomes" id="UP000248627">
    <property type="component" value="Unassembled WGS sequence"/>
</dbReference>
<gene>
    <name evidence="1" type="ORF">C1I93_13565</name>
</gene>
<dbReference type="RefSeq" id="WP_111243633.1">
    <property type="nucleotide sequence ID" value="NZ_AP023358.1"/>
</dbReference>
<evidence type="ECO:0000313" key="1">
    <source>
        <dbReference type="EMBL" id="PZF96702.1"/>
    </source>
</evidence>
<dbReference type="EMBL" id="POTX01000075">
    <property type="protein sequence ID" value="PZF96702.1"/>
    <property type="molecule type" value="Genomic_DNA"/>
</dbReference>
<dbReference type="AlphaFoldDB" id="A0A2W2CDV3"/>
<sequence>MERAVLYQFLIGVPRAVVIWSALLVLALGMLTVLVARPGRATDDEPAEPVEDPAVTAAADLCRYVDEVAVAAAGAARTAQRRRDAWRAAHEELEHAWIGYDAAERAARRLDATVVLSVPDAMHTPAEHAARERWLHRTAMLAHWRGELTARQLSDVFARRAAWDPRWHPAEQEIFLARLVRDGRLTVYRAAGVREREAWRAAGLAAEAARTLAVEAAAAAEQLRAGEQPARRRVVLRRPAAILRWRTARVG</sequence>
<proteinExistence type="predicted"/>
<reference evidence="1 2" key="1">
    <citation type="submission" date="2018-01" db="EMBL/GenBank/DDBJ databases">
        <title>Draft genome sequence of Jishengella endophytica.</title>
        <authorList>
            <person name="Sahin N."/>
            <person name="Ay H."/>
            <person name="Saygin H."/>
        </authorList>
    </citation>
    <scope>NUCLEOTIDE SEQUENCE [LARGE SCALE GENOMIC DNA]</scope>
    <source>
        <strain evidence="1 2">DSM 45430</strain>
    </source>
</reference>